<evidence type="ECO:0000256" key="2">
    <source>
        <dbReference type="ARBA" id="ARBA00007069"/>
    </source>
</evidence>
<dbReference type="InterPro" id="IPR035906">
    <property type="entry name" value="MetI-like_sf"/>
</dbReference>
<organism evidence="10 11">
    <name type="scientific">Verminephrobacter eiseniae (strain EF01-2)</name>
    <dbReference type="NCBI Taxonomy" id="391735"/>
    <lineage>
        <taxon>Bacteria</taxon>
        <taxon>Pseudomonadati</taxon>
        <taxon>Pseudomonadota</taxon>
        <taxon>Betaproteobacteria</taxon>
        <taxon>Burkholderiales</taxon>
        <taxon>Comamonadaceae</taxon>
        <taxon>Verminephrobacter</taxon>
    </lineage>
</organism>
<comment type="subcellular location">
    <subcellularLocation>
        <location evidence="1 8">Cell membrane</location>
        <topology evidence="1 8">Multi-pass membrane protein</topology>
    </subcellularLocation>
</comment>
<dbReference type="GO" id="GO:0005886">
    <property type="term" value="C:plasma membrane"/>
    <property type="evidence" value="ECO:0007669"/>
    <property type="project" value="UniProtKB-SubCell"/>
</dbReference>
<dbReference type="PANTHER" id="PTHR42929">
    <property type="entry name" value="INNER MEMBRANE ABC TRANSPORTER PERMEASE PROTEIN YDCU-RELATED-RELATED"/>
    <property type="match status" value="1"/>
</dbReference>
<dbReference type="InterPro" id="IPR000515">
    <property type="entry name" value="MetI-like"/>
</dbReference>
<dbReference type="KEGG" id="vei:Veis_4323"/>
<evidence type="ECO:0000256" key="3">
    <source>
        <dbReference type="ARBA" id="ARBA00022448"/>
    </source>
</evidence>
<feature type="transmembrane region" description="Helical" evidence="8">
    <location>
        <begin position="52"/>
        <end position="75"/>
    </location>
</feature>
<dbReference type="PANTHER" id="PTHR42929:SF5">
    <property type="entry name" value="ABC TRANSPORTER PERMEASE PROTEIN"/>
    <property type="match status" value="1"/>
</dbReference>
<dbReference type="STRING" id="391735.Veis_4323"/>
<dbReference type="Gene3D" id="1.10.3720.10">
    <property type="entry name" value="MetI-like"/>
    <property type="match status" value="1"/>
</dbReference>
<reference evidence="11" key="1">
    <citation type="submission" date="2006-12" db="EMBL/GenBank/DDBJ databases">
        <title>Complete sequence of chromosome 1 of Verminephrobacter eiseniae EF01-2.</title>
        <authorList>
            <person name="Copeland A."/>
            <person name="Lucas S."/>
            <person name="Lapidus A."/>
            <person name="Barry K."/>
            <person name="Detter J.C."/>
            <person name="Glavina del Rio T."/>
            <person name="Dalin E."/>
            <person name="Tice H."/>
            <person name="Pitluck S."/>
            <person name="Chertkov O."/>
            <person name="Brettin T."/>
            <person name="Bruce D."/>
            <person name="Han C."/>
            <person name="Tapia R."/>
            <person name="Gilna P."/>
            <person name="Schmutz J."/>
            <person name="Larimer F."/>
            <person name="Land M."/>
            <person name="Hauser L."/>
            <person name="Kyrpides N."/>
            <person name="Kim E."/>
            <person name="Stahl D."/>
            <person name="Richardson P."/>
        </authorList>
    </citation>
    <scope>NUCLEOTIDE SEQUENCE [LARGE SCALE GENOMIC DNA]</scope>
    <source>
        <strain evidence="11">EF01-2</strain>
    </source>
</reference>
<evidence type="ECO:0000256" key="5">
    <source>
        <dbReference type="ARBA" id="ARBA00022692"/>
    </source>
</evidence>
<keyword evidence="3 8" id="KW-0813">Transport</keyword>
<keyword evidence="4" id="KW-1003">Cell membrane</keyword>
<comment type="similarity">
    <text evidence="2">Belongs to the binding-protein-dependent transport system permease family. CysTW subfamily.</text>
</comment>
<evidence type="ECO:0000256" key="8">
    <source>
        <dbReference type="RuleBase" id="RU363032"/>
    </source>
</evidence>
<dbReference type="HOGENOM" id="CLU_016047_18_3_4"/>
<evidence type="ECO:0000256" key="4">
    <source>
        <dbReference type="ARBA" id="ARBA00022475"/>
    </source>
</evidence>
<sequence length="284" mass="29906">MAWLALPGAGYLMLVFALPLAVLLASSFHAPGGALSLAGYARFFSDGYNATVVWNTLKIAVLVTSVCLLIGYPVAFAMARARPAVQALMFLALILPLSVGVIVKSFAWTILLRSNGLVNSTSMALGLADEPVKLLFNERGLVIAAVHVFLPFMVLPIFTVARQIDSCLKEAAATLGATPWYAFARVTGPLSLPGVVAGCAFVFSMAVSMYVIPALLIGDRYQTLPALVARAYLFMRDRQAGSTLAVVLLLIAVAIVVGSTLLTRHLQAKTSTSSTTTTAAGAAR</sequence>
<dbReference type="EMBL" id="CP000542">
    <property type="protein sequence ID" value="ABM60026.1"/>
    <property type="molecule type" value="Genomic_DNA"/>
</dbReference>
<accession>A1WQW9</accession>
<keyword evidence="5 8" id="KW-0812">Transmembrane</keyword>
<gene>
    <name evidence="10" type="ordered locus">Veis_4323</name>
</gene>
<dbReference type="Pfam" id="PF00528">
    <property type="entry name" value="BPD_transp_1"/>
    <property type="match status" value="1"/>
</dbReference>
<name>A1WQW9_VEREI</name>
<dbReference type="eggNOG" id="COG1176">
    <property type="taxonomic scope" value="Bacteria"/>
</dbReference>
<evidence type="ECO:0000256" key="7">
    <source>
        <dbReference type="ARBA" id="ARBA00023136"/>
    </source>
</evidence>
<protein>
    <submittedName>
        <fullName evidence="10">Binding-protein-dependent transport systems inner membrane component</fullName>
    </submittedName>
</protein>
<dbReference type="SUPFAM" id="SSF161098">
    <property type="entry name" value="MetI-like"/>
    <property type="match status" value="1"/>
</dbReference>
<dbReference type="AlphaFoldDB" id="A1WQW9"/>
<keyword evidence="11" id="KW-1185">Reference proteome</keyword>
<dbReference type="PROSITE" id="PS50928">
    <property type="entry name" value="ABC_TM1"/>
    <property type="match status" value="1"/>
</dbReference>
<evidence type="ECO:0000313" key="10">
    <source>
        <dbReference type="EMBL" id="ABM60026.1"/>
    </source>
</evidence>
<evidence type="ECO:0000259" key="9">
    <source>
        <dbReference type="PROSITE" id="PS50928"/>
    </source>
</evidence>
<feature type="domain" description="ABC transmembrane type-1" evidence="9">
    <location>
        <begin position="53"/>
        <end position="261"/>
    </location>
</feature>
<proteinExistence type="inferred from homology"/>
<dbReference type="Proteomes" id="UP000000374">
    <property type="component" value="Chromosome"/>
</dbReference>
<dbReference type="GO" id="GO:0055085">
    <property type="term" value="P:transmembrane transport"/>
    <property type="evidence" value="ECO:0007669"/>
    <property type="project" value="InterPro"/>
</dbReference>
<keyword evidence="7 8" id="KW-0472">Membrane</keyword>
<evidence type="ECO:0000256" key="1">
    <source>
        <dbReference type="ARBA" id="ARBA00004651"/>
    </source>
</evidence>
<feature type="transmembrane region" description="Helical" evidence="8">
    <location>
        <begin position="87"/>
        <end position="111"/>
    </location>
</feature>
<feature type="transmembrane region" description="Helical" evidence="8">
    <location>
        <begin position="240"/>
        <end position="262"/>
    </location>
</feature>
<feature type="transmembrane region" description="Helical" evidence="8">
    <location>
        <begin position="195"/>
        <end position="217"/>
    </location>
</feature>
<evidence type="ECO:0000256" key="6">
    <source>
        <dbReference type="ARBA" id="ARBA00022989"/>
    </source>
</evidence>
<dbReference type="CDD" id="cd06261">
    <property type="entry name" value="TM_PBP2"/>
    <property type="match status" value="1"/>
</dbReference>
<keyword evidence="6 8" id="KW-1133">Transmembrane helix</keyword>
<feature type="transmembrane region" description="Helical" evidence="8">
    <location>
        <begin position="141"/>
        <end position="161"/>
    </location>
</feature>
<evidence type="ECO:0000313" key="11">
    <source>
        <dbReference type="Proteomes" id="UP000000374"/>
    </source>
</evidence>